<dbReference type="Pfam" id="PF12730">
    <property type="entry name" value="ABC2_membrane_4"/>
    <property type="match status" value="1"/>
</dbReference>
<dbReference type="CDD" id="cd21809">
    <property type="entry name" value="ABC-2_lan_permease-like"/>
    <property type="match status" value="1"/>
</dbReference>
<evidence type="ECO:0000313" key="3">
    <source>
        <dbReference type="Proteomes" id="UP001597493"/>
    </source>
</evidence>
<proteinExistence type="predicted"/>
<keyword evidence="1" id="KW-1133">Transmembrane helix</keyword>
<accession>A0ABW5QYD0</accession>
<feature type="transmembrane region" description="Helical" evidence="1">
    <location>
        <begin position="165"/>
        <end position="185"/>
    </location>
</feature>
<protein>
    <submittedName>
        <fullName evidence="2">ABC transporter permease</fullName>
    </submittedName>
</protein>
<gene>
    <name evidence="2" type="ORF">ACFSW5_14010</name>
</gene>
<keyword evidence="1" id="KW-0812">Transmembrane</keyword>
<feature type="transmembrane region" description="Helical" evidence="1">
    <location>
        <begin position="140"/>
        <end position="159"/>
    </location>
</feature>
<keyword evidence="3" id="KW-1185">Reference proteome</keyword>
<sequence length="246" mass="26465">MASFLQIVASERLKLFKSAIWLLIPISPLLAGIIGIFVSFDNVQPAERYPVLLGAMSIFHALMLLPLLTGILSAFVCRYEHGGGGWKQLLTLPVSRTGLYAAKLLIVALSLAATQLLFLAAIIAVSAYHGIASDIPWRMLLAAVGGGWLACLPLAALQLSVSTLWSSFAAPLVINVMLTLPNLLIINSKQFAPYYPWAQPALAMVHSISTEFGAFALPLNSLLITVLGSFAVFLAAGLIYFNRKEL</sequence>
<comment type="caution">
    <text evidence="2">The sequence shown here is derived from an EMBL/GenBank/DDBJ whole genome shotgun (WGS) entry which is preliminary data.</text>
</comment>
<feature type="transmembrane region" description="Helical" evidence="1">
    <location>
        <begin position="52"/>
        <end position="76"/>
    </location>
</feature>
<feature type="transmembrane region" description="Helical" evidence="1">
    <location>
        <begin position="104"/>
        <end position="128"/>
    </location>
</feature>
<name>A0ABW5QYD0_9BACL</name>
<organism evidence="2 3">
    <name type="scientific">Paenibacillus thailandensis</name>
    <dbReference type="NCBI Taxonomy" id="393250"/>
    <lineage>
        <taxon>Bacteria</taxon>
        <taxon>Bacillati</taxon>
        <taxon>Bacillota</taxon>
        <taxon>Bacilli</taxon>
        <taxon>Bacillales</taxon>
        <taxon>Paenibacillaceae</taxon>
        <taxon>Paenibacillus</taxon>
    </lineage>
</organism>
<evidence type="ECO:0000313" key="2">
    <source>
        <dbReference type="EMBL" id="MFD2661364.1"/>
    </source>
</evidence>
<dbReference type="RefSeq" id="WP_379274113.1">
    <property type="nucleotide sequence ID" value="NZ_JBHUGT010000019.1"/>
</dbReference>
<feature type="transmembrane region" description="Helical" evidence="1">
    <location>
        <begin position="20"/>
        <end position="40"/>
    </location>
</feature>
<evidence type="ECO:0000256" key="1">
    <source>
        <dbReference type="SAM" id="Phobius"/>
    </source>
</evidence>
<keyword evidence="1" id="KW-0472">Membrane</keyword>
<dbReference type="EMBL" id="JBHUMY010000013">
    <property type="protein sequence ID" value="MFD2661364.1"/>
    <property type="molecule type" value="Genomic_DNA"/>
</dbReference>
<feature type="transmembrane region" description="Helical" evidence="1">
    <location>
        <begin position="222"/>
        <end position="241"/>
    </location>
</feature>
<reference evidence="3" key="1">
    <citation type="journal article" date="2019" name="Int. J. Syst. Evol. Microbiol.">
        <title>The Global Catalogue of Microorganisms (GCM) 10K type strain sequencing project: providing services to taxonomists for standard genome sequencing and annotation.</title>
        <authorList>
            <consortium name="The Broad Institute Genomics Platform"/>
            <consortium name="The Broad Institute Genome Sequencing Center for Infectious Disease"/>
            <person name="Wu L."/>
            <person name="Ma J."/>
        </authorList>
    </citation>
    <scope>NUCLEOTIDE SEQUENCE [LARGE SCALE GENOMIC DNA]</scope>
    <source>
        <strain evidence="3">TISTR 1827</strain>
    </source>
</reference>
<dbReference type="Proteomes" id="UP001597493">
    <property type="component" value="Unassembled WGS sequence"/>
</dbReference>